<dbReference type="Pfam" id="PF04515">
    <property type="entry name" value="Choline_transpo"/>
    <property type="match status" value="1"/>
</dbReference>
<feature type="transmembrane region" description="Helical" evidence="7">
    <location>
        <begin position="484"/>
        <end position="510"/>
    </location>
</feature>
<feature type="transmembrane region" description="Helical" evidence="7">
    <location>
        <begin position="290"/>
        <end position="315"/>
    </location>
</feature>
<comment type="similarity">
    <text evidence="2 7">Belongs to the CTL (choline transporter-like) family.</text>
</comment>
<comment type="function">
    <text evidence="7">Choline transporter.</text>
</comment>
<evidence type="ECO:0000256" key="7">
    <source>
        <dbReference type="RuleBase" id="RU368066"/>
    </source>
</evidence>
<comment type="subcellular location">
    <subcellularLocation>
        <location evidence="7">Cell membrane</location>
        <topology evidence="7">Multi-pass membrane protein</topology>
    </subcellularLocation>
    <subcellularLocation>
        <location evidence="1">Membrane</location>
        <topology evidence="1">Multi-pass membrane protein</topology>
    </subcellularLocation>
</comment>
<dbReference type="AlphaFoldDB" id="A0AAN8KFQ5"/>
<feature type="transmembrane region" description="Helical" evidence="7">
    <location>
        <begin position="631"/>
        <end position="654"/>
    </location>
</feature>
<keyword evidence="9" id="KW-1185">Reference proteome</keyword>
<feature type="transmembrane region" description="Helical" evidence="7">
    <location>
        <begin position="666"/>
        <end position="691"/>
    </location>
</feature>
<organism evidence="8 9">
    <name type="scientific">Patella caerulea</name>
    <name type="common">Rayed Mediterranean limpet</name>
    <dbReference type="NCBI Taxonomy" id="87958"/>
    <lineage>
        <taxon>Eukaryota</taxon>
        <taxon>Metazoa</taxon>
        <taxon>Spiralia</taxon>
        <taxon>Lophotrochozoa</taxon>
        <taxon>Mollusca</taxon>
        <taxon>Gastropoda</taxon>
        <taxon>Patellogastropoda</taxon>
        <taxon>Patelloidea</taxon>
        <taxon>Patellidae</taxon>
        <taxon>Patella</taxon>
    </lineage>
</organism>
<accession>A0AAN8KFQ5</accession>
<keyword evidence="6" id="KW-0325">Glycoprotein</keyword>
<dbReference type="EMBL" id="JAZGQO010000001">
    <property type="protein sequence ID" value="KAK6196025.1"/>
    <property type="molecule type" value="Genomic_DNA"/>
</dbReference>
<dbReference type="InterPro" id="IPR007603">
    <property type="entry name" value="Choline_transptr-like"/>
</dbReference>
<dbReference type="GO" id="GO:0005886">
    <property type="term" value="C:plasma membrane"/>
    <property type="evidence" value="ECO:0007669"/>
    <property type="project" value="UniProtKB-SubCell"/>
</dbReference>
<sequence length="737" mass="82808">MGKKDKRVNDIELNEDAKGATKGGGGKPLKYDPTFNGPIKNRSCTDVICCIVFIVFILGLAVVAYFGYAYGDPKLLLYPQDSDGNLCGYGNMRGKDKLYFFDLVKCGRMGPGVFVNGCPTPQICVTDCPSTNYAYFENLIDNDKSKLLYCKYDTDKSAKSVKDLVVDEDCSAYYLKSKSVINRCLPIEELLNLADGVVKVGNNTLQDAENNNVTSTEIKEALNITKVLGLTPEEMDKAINVFNQFLEAKEYAEKAISDITSTWYIIVALLFLGMVICFIWIVLMRWLAGFMVWLTILSFVCLFAGACGVCIWQYLIYRDKDDQFAFTLATIQLTFSKADFFLGTGITAGIIFAIVFLILLFLCQRIRIAISLIKEGSKAVGTMMFTLVWPIFPFVLQLLVVAFWGTIAVYLQSVGRGQNLADNNVTYPNGSINEAAVQKQSENLFQSLPCDNSTNSTGNSVCGYLKYGQGDYTVYLQIYNLFMLFWLVNFVVALGQMTLAGAFASYYWAFNKPSDIPSFPLLSSFYRCFRYHLGTLAFGSLLIAIVQLIRVFLEYVDHKLKGTENPVAKFLMKCLKCCFWCLEKFLKFLNKNAYIMTAIYGKNFCISAKNAFSLILRNIVRVVVIDKVTDFLLFISKLVVVGLTGVAAFFFFDGRITFLTQYTPTLNFYFVPIIIVVLGTYIIASCFFSVYNMAVDTLFLCFLEDLERNDGSTEKPYYMSKDLMKIIGKKNVVGDKN</sequence>
<reference evidence="8 9" key="1">
    <citation type="submission" date="2024-01" db="EMBL/GenBank/DDBJ databases">
        <title>The genome of the rayed Mediterranean limpet Patella caerulea (Linnaeus, 1758).</title>
        <authorList>
            <person name="Anh-Thu Weber A."/>
            <person name="Halstead-Nussloch G."/>
        </authorList>
    </citation>
    <scope>NUCLEOTIDE SEQUENCE [LARGE SCALE GENOMIC DNA]</scope>
    <source>
        <strain evidence="8">AATW-2023a</strain>
        <tissue evidence="8">Whole specimen</tissue>
    </source>
</reference>
<evidence type="ECO:0000256" key="1">
    <source>
        <dbReference type="ARBA" id="ARBA00004141"/>
    </source>
</evidence>
<name>A0AAN8KFQ5_PATCE</name>
<feature type="transmembrane region" description="Helical" evidence="7">
    <location>
        <begin position="531"/>
        <end position="553"/>
    </location>
</feature>
<keyword evidence="5 7" id="KW-0472">Membrane</keyword>
<keyword evidence="3 7" id="KW-0812">Transmembrane</keyword>
<evidence type="ECO:0000256" key="2">
    <source>
        <dbReference type="ARBA" id="ARBA00007168"/>
    </source>
</evidence>
<evidence type="ECO:0000256" key="6">
    <source>
        <dbReference type="ARBA" id="ARBA00023180"/>
    </source>
</evidence>
<comment type="caution">
    <text evidence="8">The sequence shown here is derived from an EMBL/GenBank/DDBJ whole genome shotgun (WGS) entry which is preliminary data.</text>
</comment>
<protein>
    <recommendedName>
        <fullName evidence="7">Choline transporter-like protein</fullName>
    </recommendedName>
</protein>
<feature type="transmembrane region" description="Helical" evidence="7">
    <location>
        <begin position="263"/>
        <end position="283"/>
    </location>
</feature>
<dbReference type="GO" id="GO:0022857">
    <property type="term" value="F:transmembrane transporter activity"/>
    <property type="evidence" value="ECO:0007669"/>
    <property type="project" value="UniProtKB-UniRule"/>
</dbReference>
<evidence type="ECO:0000256" key="5">
    <source>
        <dbReference type="ARBA" id="ARBA00023136"/>
    </source>
</evidence>
<keyword evidence="4 7" id="KW-1133">Transmembrane helix</keyword>
<dbReference type="PANTHER" id="PTHR12385">
    <property type="entry name" value="CHOLINE TRANSPORTER-LIKE (SLC FAMILY 44)"/>
    <property type="match status" value="1"/>
</dbReference>
<evidence type="ECO:0000256" key="4">
    <source>
        <dbReference type="ARBA" id="ARBA00022989"/>
    </source>
</evidence>
<dbReference type="PANTHER" id="PTHR12385:SF14">
    <property type="entry name" value="CHOLINE TRANSPORTER-LIKE 2"/>
    <property type="match status" value="1"/>
</dbReference>
<feature type="transmembrane region" description="Helical" evidence="7">
    <location>
        <begin position="384"/>
        <end position="411"/>
    </location>
</feature>
<feature type="transmembrane region" description="Helical" evidence="7">
    <location>
        <begin position="340"/>
        <end position="363"/>
    </location>
</feature>
<feature type="transmembrane region" description="Helical" evidence="7">
    <location>
        <begin position="47"/>
        <end position="70"/>
    </location>
</feature>
<evidence type="ECO:0000313" key="8">
    <source>
        <dbReference type="EMBL" id="KAK6196025.1"/>
    </source>
</evidence>
<evidence type="ECO:0000256" key="3">
    <source>
        <dbReference type="ARBA" id="ARBA00022692"/>
    </source>
</evidence>
<evidence type="ECO:0000313" key="9">
    <source>
        <dbReference type="Proteomes" id="UP001347796"/>
    </source>
</evidence>
<dbReference type="Proteomes" id="UP001347796">
    <property type="component" value="Unassembled WGS sequence"/>
</dbReference>
<proteinExistence type="inferred from homology"/>
<gene>
    <name evidence="8" type="ORF">SNE40_001329</name>
</gene>